<reference evidence="8" key="1">
    <citation type="submission" date="2023-01" db="EMBL/GenBank/DDBJ databases">
        <title>Genome assembly of the deep-sea coral Lophelia pertusa.</title>
        <authorList>
            <person name="Herrera S."/>
            <person name="Cordes E."/>
        </authorList>
    </citation>
    <scope>NUCLEOTIDE SEQUENCE</scope>
    <source>
        <strain evidence="8">USNM1676648</strain>
        <tissue evidence="8">Polyp</tissue>
    </source>
</reference>
<feature type="domain" description="C2H2-type" evidence="7">
    <location>
        <begin position="607"/>
        <end position="634"/>
    </location>
</feature>
<evidence type="ECO:0000259" key="7">
    <source>
        <dbReference type="PROSITE" id="PS50157"/>
    </source>
</evidence>
<dbReference type="GO" id="GO:0000978">
    <property type="term" value="F:RNA polymerase II cis-regulatory region sequence-specific DNA binding"/>
    <property type="evidence" value="ECO:0007669"/>
    <property type="project" value="TreeGrafter"/>
</dbReference>
<dbReference type="Proteomes" id="UP001163046">
    <property type="component" value="Unassembled WGS sequence"/>
</dbReference>
<dbReference type="Gene3D" id="3.30.160.60">
    <property type="entry name" value="Classic Zinc Finger"/>
    <property type="match status" value="8"/>
</dbReference>
<dbReference type="PROSITE" id="PS50157">
    <property type="entry name" value="ZINC_FINGER_C2H2_2"/>
    <property type="match status" value="8"/>
</dbReference>
<dbReference type="OrthoDB" id="6077919at2759"/>
<dbReference type="FunFam" id="3.30.160.60:FF:000100">
    <property type="entry name" value="Zinc finger 45-like"/>
    <property type="match status" value="2"/>
</dbReference>
<dbReference type="GO" id="GO:0005634">
    <property type="term" value="C:nucleus"/>
    <property type="evidence" value="ECO:0007669"/>
    <property type="project" value="UniProtKB-ARBA"/>
</dbReference>
<keyword evidence="1" id="KW-0479">Metal-binding</keyword>
<dbReference type="InterPro" id="IPR013087">
    <property type="entry name" value="Znf_C2H2_type"/>
</dbReference>
<dbReference type="InterPro" id="IPR036236">
    <property type="entry name" value="Znf_C2H2_sf"/>
</dbReference>
<feature type="region of interest" description="Disordered" evidence="6">
    <location>
        <begin position="55"/>
        <end position="85"/>
    </location>
</feature>
<feature type="domain" description="C2H2-type" evidence="7">
    <location>
        <begin position="437"/>
        <end position="464"/>
    </location>
</feature>
<dbReference type="PROSITE" id="PS00028">
    <property type="entry name" value="ZINC_FINGER_C2H2_1"/>
    <property type="match status" value="8"/>
</dbReference>
<dbReference type="GO" id="GO:0000981">
    <property type="term" value="F:DNA-binding transcription factor activity, RNA polymerase II-specific"/>
    <property type="evidence" value="ECO:0007669"/>
    <property type="project" value="TreeGrafter"/>
</dbReference>
<dbReference type="Pfam" id="PF00096">
    <property type="entry name" value="zf-C2H2"/>
    <property type="match status" value="8"/>
</dbReference>
<evidence type="ECO:0000256" key="5">
    <source>
        <dbReference type="PROSITE-ProRule" id="PRU00042"/>
    </source>
</evidence>
<keyword evidence="9" id="KW-1185">Reference proteome</keyword>
<dbReference type="SMART" id="SM00355">
    <property type="entry name" value="ZnF_C2H2"/>
    <property type="match status" value="8"/>
</dbReference>
<evidence type="ECO:0000256" key="1">
    <source>
        <dbReference type="ARBA" id="ARBA00022723"/>
    </source>
</evidence>
<keyword evidence="4" id="KW-0862">Zinc</keyword>
<feature type="domain" description="C2H2-type" evidence="7">
    <location>
        <begin position="577"/>
        <end position="604"/>
    </location>
</feature>
<feature type="domain" description="C2H2-type" evidence="7">
    <location>
        <begin position="493"/>
        <end position="520"/>
    </location>
</feature>
<name>A0A9W9YI13_9CNID</name>
<dbReference type="FunFam" id="3.30.160.60:FF:000340">
    <property type="entry name" value="zinc finger protein 473 isoform X1"/>
    <property type="match status" value="1"/>
</dbReference>
<dbReference type="AlphaFoldDB" id="A0A9W9YI13"/>
<feature type="compositionally biased region" description="Polar residues" evidence="6">
    <location>
        <begin position="55"/>
        <end position="67"/>
    </location>
</feature>
<keyword evidence="3 5" id="KW-0863">Zinc-finger</keyword>
<evidence type="ECO:0000256" key="4">
    <source>
        <dbReference type="ARBA" id="ARBA00022833"/>
    </source>
</evidence>
<dbReference type="GO" id="GO:0008270">
    <property type="term" value="F:zinc ion binding"/>
    <property type="evidence" value="ECO:0007669"/>
    <property type="project" value="UniProtKB-KW"/>
</dbReference>
<protein>
    <recommendedName>
        <fullName evidence="7">C2H2-type domain-containing protein</fullName>
    </recommendedName>
</protein>
<evidence type="ECO:0000256" key="3">
    <source>
        <dbReference type="ARBA" id="ARBA00022771"/>
    </source>
</evidence>
<feature type="domain" description="C2H2-type" evidence="7">
    <location>
        <begin position="465"/>
        <end position="492"/>
    </location>
</feature>
<dbReference type="InterPro" id="IPR050329">
    <property type="entry name" value="GLI_C2H2-zinc-finger"/>
</dbReference>
<evidence type="ECO:0000256" key="6">
    <source>
        <dbReference type="SAM" id="MobiDB-lite"/>
    </source>
</evidence>
<dbReference type="GO" id="GO:0045944">
    <property type="term" value="P:positive regulation of transcription by RNA polymerase II"/>
    <property type="evidence" value="ECO:0007669"/>
    <property type="project" value="UniProtKB-ARBA"/>
</dbReference>
<evidence type="ECO:0000313" key="9">
    <source>
        <dbReference type="Proteomes" id="UP001163046"/>
    </source>
</evidence>
<dbReference type="FunFam" id="3.30.160.60:FF:000065">
    <property type="entry name" value="B-cell CLL/lymphoma 6, member B"/>
    <property type="match status" value="1"/>
</dbReference>
<organism evidence="8 9">
    <name type="scientific">Desmophyllum pertusum</name>
    <dbReference type="NCBI Taxonomy" id="174260"/>
    <lineage>
        <taxon>Eukaryota</taxon>
        <taxon>Metazoa</taxon>
        <taxon>Cnidaria</taxon>
        <taxon>Anthozoa</taxon>
        <taxon>Hexacorallia</taxon>
        <taxon>Scleractinia</taxon>
        <taxon>Caryophylliina</taxon>
        <taxon>Caryophylliidae</taxon>
        <taxon>Desmophyllum</taxon>
    </lineage>
</organism>
<feature type="domain" description="C2H2-type" evidence="7">
    <location>
        <begin position="521"/>
        <end position="548"/>
    </location>
</feature>
<evidence type="ECO:0000256" key="2">
    <source>
        <dbReference type="ARBA" id="ARBA00022737"/>
    </source>
</evidence>
<dbReference type="PANTHER" id="PTHR19818:SF139">
    <property type="entry name" value="PAIR-RULE PROTEIN ODD-PAIRED"/>
    <property type="match status" value="1"/>
</dbReference>
<accession>A0A9W9YI13</accession>
<dbReference type="SUPFAM" id="SSF57667">
    <property type="entry name" value="beta-beta-alpha zinc fingers"/>
    <property type="match status" value="4"/>
</dbReference>
<proteinExistence type="predicted"/>
<gene>
    <name evidence="8" type="ORF">OS493_036342</name>
</gene>
<feature type="domain" description="C2H2-type" evidence="7">
    <location>
        <begin position="549"/>
        <end position="576"/>
    </location>
</feature>
<sequence>MMEELERSSDDQAGVEELHGVDFLKSCTANGDLSQDKHRSSCRARLHLALSSLKGQPTEDNVSQHSQDAIAVSSKDQTSRKGVPTKVTSDAIKAFYNFVLNKRKHKGTKQKTNQGNVDEAMDIAMEQSSSQATSVTTLSSVDCRSELPSSGIAPGSQMQAPVLLNIDSQGNPTQLPFMTPHVLPLPGGGQPALVFFVGSPGMPAMGDLSGINIANMGSSVPFGNGMFFTQPLTLNVVPQDASSSTGGVIEKAMELAQFQTNSAQSDNQQPSQTMMVSEGGFIPPSVSQGPLPIDHSFSTLPQVSQNVVIAQSVATGENVPIDNVSQSVTVQTSHIMQNQGFADLRSFLEEARAEIASTKIANAETDHYEAAGPRLIYKRKGLQVREVMTQTGADPEIFIICERKQDCEEETAVEEPLENANTNGTVKKPVSARVRRFGCDKCDKKFYTNNDLRRHQTSHQESRPFTCEECQKGFRTASELTLHKAIHVEVKEYKCEFCGKEFRTKGCIKSHIKYHIGDKRHKCTECDRAFVKSADLKRHMAGHRNDKKFVCDDCGSAFTRRDNLKAHRLLHTRESVVTCDLCNKEFINAVYLKRHMHIHKQAKKKPYECQWCPKTYEQLEGLRRHIRQHVGDEKFVCKDCGKKFITSIQLKRHLWLSHDQDSPYRRSIL</sequence>
<comment type="caution">
    <text evidence="8">The sequence shown here is derived from an EMBL/GenBank/DDBJ whole genome shotgun (WGS) entry which is preliminary data.</text>
</comment>
<dbReference type="PANTHER" id="PTHR19818">
    <property type="entry name" value="ZINC FINGER PROTEIN ZIC AND GLI"/>
    <property type="match status" value="1"/>
</dbReference>
<evidence type="ECO:0000313" key="8">
    <source>
        <dbReference type="EMBL" id="KAJ7351140.1"/>
    </source>
</evidence>
<keyword evidence="2" id="KW-0677">Repeat</keyword>
<feature type="domain" description="C2H2-type" evidence="7">
    <location>
        <begin position="635"/>
        <end position="663"/>
    </location>
</feature>
<dbReference type="EMBL" id="MU827361">
    <property type="protein sequence ID" value="KAJ7351140.1"/>
    <property type="molecule type" value="Genomic_DNA"/>
</dbReference>